<feature type="domain" description="Treslin M" evidence="2">
    <location>
        <begin position="272"/>
        <end position="412"/>
    </location>
</feature>
<feature type="compositionally biased region" description="Basic and acidic residues" evidence="1">
    <location>
        <begin position="931"/>
        <end position="943"/>
    </location>
</feature>
<feature type="compositionally biased region" description="Basic and acidic residues" evidence="1">
    <location>
        <begin position="1531"/>
        <end position="1540"/>
    </location>
</feature>
<feature type="compositionally biased region" description="Basic and acidic residues" evidence="1">
    <location>
        <begin position="1450"/>
        <end position="1460"/>
    </location>
</feature>
<feature type="region of interest" description="Disordered" evidence="1">
    <location>
        <begin position="1432"/>
        <end position="1468"/>
    </location>
</feature>
<name>A0A6P8VUX4_GYMAC</name>
<evidence type="ECO:0000313" key="6">
    <source>
        <dbReference type="RefSeq" id="XP_034089218.1"/>
    </source>
</evidence>
<feature type="compositionally biased region" description="Polar residues" evidence="1">
    <location>
        <begin position="1496"/>
        <end position="1513"/>
    </location>
</feature>
<protein>
    <submittedName>
        <fullName evidence="6">Treslin isoform X1</fullName>
    </submittedName>
</protein>
<feature type="domain" description="Treslin STD" evidence="4">
    <location>
        <begin position="626"/>
        <end position="778"/>
    </location>
</feature>
<feature type="region of interest" description="Disordered" evidence="1">
    <location>
        <begin position="1057"/>
        <end position="1139"/>
    </location>
</feature>
<feature type="compositionally biased region" description="Polar residues" evidence="1">
    <location>
        <begin position="1756"/>
        <end position="1771"/>
    </location>
</feature>
<dbReference type="KEGG" id="gacu:117557475"/>
<feature type="compositionally biased region" description="Basic residues" evidence="1">
    <location>
        <begin position="1381"/>
        <end position="1391"/>
    </location>
</feature>
<evidence type="ECO:0000259" key="2">
    <source>
        <dbReference type="Pfam" id="PF15292"/>
    </source>
</evidence>
<dbReference type="InterPro" id="IPR032746">
    <property type="entry name" value="Treslin_M"/>
</dbReference>
<feature type="region of interest" description="Disordered" evidence="1">
    <location>
        <begin position="586"/>
        <end position="617"/>
    </location>
</feature>
<feature type="compositionally biased region" description="Polar residues" evidence="1">
    <location>
        <begin position="136"/>
        <end position="147"/>
    </location>
</feature>
<dbReference type="InParanoid" id="A0A6P8VUX4"/>
<feature type="compositionally biased region" description="Polar residues" evidence="1">
    <location>
        <begin position="1403"/>
        <end position="1416"/>
    </location>
</feature>
<dbReference type="GO" id="GO:0010212">
    <property type="term" value="P:response to ionizing radiation"/>
    <property type="evidence" value="ECO:0007669"/>
    <property type="project" value="InterPro"/>
</dbReference>
<dbReference type="GO" id="GO:0005634">
    <property type="term" value="C:nucleus"/>
    <property type="evidence" value="ECO:0007669"/>
    <property type="project" value="InterPro"/>
</dbReference>
<feature type="compositionally biased region" description="Basic residues" evidence="1">
    <location>
        <begin position="834"/>
        <end position="847"/>
    </location>
</feature>
<dbReference type="PANTHER" id="PTHR21556:SF2">
    <property type="entry name" value="TRESLIN"/>
    <property type="match status" value="1"/>
</dbReference>
<feature type="domain" description="Treslin N-terminal" evidence="3">
    <location>
        <begin position="26"/>
        <end position="205"/>
    </location>
</feature>
<dbReference type="GO" id="GO:0003682">
    <property type="term" value="F:chromatin binding"/>
    <property type="evidence" value="ECO:0007669"/>
    <property type="project" value="TreeGrafter"/>
</dbReference>
<dbReference type="Proteomes" id="UP000515161">
    <property type="component" value="Unplaced"/>
</dbReference>
<evidence type="ECO:0000259" key="4">
    <source>
        <dbReference type="Pfam" id="PF21855"/>
    </source>
</evidence>
<feature type="region of interest" description="Disordered" evidence="1">
    <location>
        <begin position="543"/>
        <end position="567"/>
    </location>
</feature>
<dbReference type="GO" id="GO:0030174">
    <property type="term" value="P:regulation of DNA-templated DNA replication initiation"/>
    <property type="evidence" value="ECO:0007669"/>
    <property type="project" value="TreeGrafter"/>
</dbReference>
<feature type="region of interest" description="Disordered" evidence="1">
    <location>
        <begin position="136"/>
        <end position="158"/>
    </location>
</feature>
<feature type="compositionally biased region" description="Low complexity" evidence="1">
    <location>
        <begin position="804"/>
        <end position="821"/>
    </location>
</feature>
<reference evidence="6" key="1">
    <citation type="submission" date="2025-08" db="UniProtKB">
        <authorList>
            <consortium name="RefSeq"/>
        </authorList>
    </citation>
    <scope>IDENTIFICATION</scope>
</reference>
<gene>
    <name evidence="6" type="primary">ticrr</name>
</gene>
<dbReference type="Pfam" id="PF21854">
    <property type="entry name" value="Treslin_N"/>
    <property type="match status" value="1"/>
</dbReference>
<organism evidence="5 6">
    <name type="scientific">Gymnodraco acuticeps</name>
    <name type="common">Antarctic dragonfish</name>
    <dbReference type="NCBI Taxonomy" id="8218"/>
    <lineage>
        <taxon>Eukaryota</taxon>
        <taxon>Metazoa</taxon>
        <taxon>Chordata</taxon>
        <taxon>Craniata</taxon>
        <taxon>Vertebrata</taxon>
        <taxon>Euteleostomi</taxon>
        <taxon>Actinopterygii</taxon>
        <taxon>Neopterygii</taxon>
        <taxon>Teleostei</taxon>
        <taxon>Neoteleostei</taxon>
        <taxon>Acanthomorphata</taxon>
        <taxon>Eupercaria</taxon>
        <taxon>Perciformes</taxon>
        <taxon>Notothenioidei</taxon>
        <taxon>Bathydraconidae</taxon>
        <taxon>Gymnodraco</taxon>
    </lineage>
</organism>
<evidence type="ECO:0000313" key="5">
    <source>
        <dbReference type="Proteomes" id="UP000515161"/>
    </source>
</evidence>
<dbReference type="Pfam" id="PF21855">
    <property type="entry name" value="Treslin_STD"/>
    <property type="match status" value="1"/>
</dbReference>
<dbReference type="FunCoup" id="A0A6P8VUX4">
    <property type="interactions" value="1399"/>
</dbReference>
<feature type="region of interest" description="Disordered" evidence="1">
    <location>
        <begin position="801"/>
        <end position="859"/>
    </location>
</feature>
<feature type="region of interest" description="Disordered" evidence="1">
    <location>
        <begin position="1306"/>
        <end position="1419"/>
    </location>
</feature>
<dbReference type="InterPro" id="IPR053920">
    <property type="entry name" value="Treslin_STD"/>
</dbReference>
<proteinExistence type="predicted"/>
<dbReference type="GeneID" id="117557475"/>
<evidence type="ECO:0000256" key="1">
    <source>
        <dbReference type="SAM" id="MobiDB-lite"/>
    </source>
</evidence>
<feature type="region of interest" description="Disordered" evidence="1">
    <location>
        <begin position="914"/>
        <end position="943"/>
    </location>
</feature>
<dbReference type="InterPro" id="IPR026153">
    <property type="entry name" value="Treslin"/>
</dbReference>
<feature type="region of interest" description="Disordered" evidence="1">
    <location>
        <begin position="1496"/>
        <end position="1570"/>
    </location>
</feature>
<dbReference type="GO" id="GO:0006260">
    <property type="term" value="P:DNA replication"/>
    <property type="evidence" value="ECO:0007669"/>
    <property type="project" value="InterPro"/>
</dbReference>
<dbReference type="RefSeq" id="XP_034089218.1">
    <property type="nucleotide sequence ID" value="XM_034233327.1"/>
</dbReference>
<dbReference type="CTD" id="90381"/>
<dbReference type="InterPro" id="IPR053919">
    <property type="entry name" value="Treslin_N"/>
</dbReference>
<feature type="region of interest" description="Disordered" evidence="1">
    <location>
        <begin position="1749"/>
        <end position="1778"/>
    </location>
</feature>
<feature type="compositionally biased region" description="Basic residues" evidence="1">
    <location>
        <begin position="549"/>
        <end position="567"/>
    </location>
</feature>
<evidence type="ECO:0000259" key="3">
    <source>
        <dbReference type="Pfam" id="PF21854"/>
    </source>
</evidence>
<dbReference type="OrthoDB" id="5812172at2759"/>
<dbReference type="GO" id="GO:0007095">
    <property type="term" value="P:mitotic G2 DNA damage checkpoint signaling"/>
    <property type="evidence" value="ECO:0007669"/>
    <property type="project" value="TreeGrafter"/>
</dbReference>
<feature type="compositionally biased region" description="Polar residues" evidence="1">
    <location>
        <begin position="1069"/>
        <end position="1092"/>
    </location>
</feature>
<feature type="compositionally biased region" description="Low complexity" evidence="1">
    <location>
        <begin position="1103"/>
        <end position="1115"/>
    </location>
</feature>
<keyword evidence="5" id="KW-1185">Reference proteome</keyword>
<dbReference type="GO" id="GO:0033314">
    <property type="term" value="P:mitotic DNA replication checkpoint signaling"/>
    <property type="evidence" value="ECO:0007669"/>
    <property type="project" value="InterPro"/>
</dbReference>
<dbReference type="Pfam" id="PF15292">
    <property type="entry name" value="Treslin_M"/>
    <property type="match status" value="1"/>
</dbReference>
<accession>A0A6P8VUX4</accession>
<dbReference type="PANTHER" id="PTHR21556">
    <property type="entry name" value="TRESLIN"/>
    <property type="match status" value="1"/>
</dbReference>
<sequence length="1898" mass="208794">MALHNLVFVIDVDYRDHESGEQLDVNNHLLKRGILQTLLHFGYKYGFDKVRWGYKFFQSKTGRNASLISRGSDFKELRHKTFEDFEIEFEAKVDVKDKSCPSKQKQKFNHSACVHNALKETLLDFQWDRPDITSPTKLSLRPRNSVQAGKPSVSLEDETSSKGRNLVFVVSECPRSRSQFVDYLSLGNSDLPTDVTDQILPRGLHDMLLQRQVVLHWIDSRSHVQVMKCEDHVGTEKLSEVLAQLGGRVIPVIALLNLCSTQKPDSGFSRQTFAFKSNVGYLLSSERLHRLAFPVTGGVLQWEQGDMTQICGVTVEPVSRRRRLLPESLEVCLKAVLQGWDASSLTQSSTESWLLQCSSGSEERGAAAALQHLLMELSARALHMLSEVKDNGLVYSAVLSPLSHTTALLTILQSGVAQNEQILTSEILAPATSETSADLPDVVSSVLGVVYDIMEEDGGDTVEDQPIGHQVPEWAQQEVSRRPLTTGVLECWFPQSDQSGVSSHLMESMRLLDAVPESKEEGELSVVQQELIGGLAELYQTSKGADAKRGKKKRGAQRTPVKQKMKTMSRSLQMLNVARLNVKAQKDQAEEEQLGAKGRGADRQKTRTSNRNKSRGVSPITFTSEEELLSHLKSSCEKALAERDSSLLTGVQQLLFAVKTFFGTGSDLEVKTSQIVQQHLLKTSKSIRQLYSTAADVDSKVIQCKLQALLRLELCRLFSAKQSDSLDVDQMAEEVADMLRIISLTKDPVVVERFLGDEVLPGFLTAVPRVLADVYHSLGTQLPEALVASLPADFFSDESVTKDSVSPSASSPPLSTHSLLSDGRDRLQSLRNRSPGKRRSGMLTRHRSMTESSQSLRQIEIPKKTTRADPYHMSKSKGCVALEKPAAQPPPQKQDTQEVTKVRRNLFNQEIVSPSKKAKMPRSQSVSAVEGLKRKSTAESEERHKLMTKKVCETPHHKQGSNRLLYRQKMGRRSVPTEECIVEESPVKPADDLRRSPRIKKFARRHSNVFYSSSQPRSSNLERALSASQLSLSDGKISGINVKMVRSPMRLLFGAAESPSRLSDPPTATRATRSRLYTDSSVFESPNKTPTKSPGKHGRATHGTRTPRTPRTPGSPKTPPRFRMRVSPAAQSPVAGSSREVGMALRGSPFRSPAKRALVVETPTKESPLRSPLKGILRTPIKVLVESSSGLHILNSPITQTPKKSVTWSPSPRKCRVTESSGTFKVPESPSVASRSSPTLRNKLFCSPVKSTNTKRDIFKTPEKTCQVRLVRISETPDKVLLTQNTNPKSSEKLDRMKTPEKVSLLEMSNPNPPQSTPPQNHNLSHKPNTRTNSKTLSPDRMVTRSGRTPAKHVNISSPCKPVFAPAEGSTISEGPDKSRKTPVKSLRRTRSGQGVETPRCNLRSQSSENLPSKLNTEPAEHCELVVKDIQSDTKDEVQAEPSQTSETDSSPHRDSHQLDSSRFNSTDDESMDIVDAAVVKTQFSGGIKMNISFSRKTSTSGEDFLSNMSSPKSRPALPGTPSRSYGFRQTPDRQQREAAARLGYGNESPRFSTPRGPAKLSRQKSMDTPNPMTYQVEMEMEMQTSGVPKLKIKRTDSMNAGDSASDGGPRSGAWSPLVRVKPSQLESPLALFSKHRDPACVSPSLCTHVTPAKITPRKGGSVQTFICQSYTPTHYPGGTMSPMIADIIPLTPSPQSGGKATPDNLNSWPRRKRAQIGMGGGKGRGLKMEPMLEELLEQAELGVSRLQDVEDTEEPSNNKAAGSALTSKQSLPAGADASPLSPLEDLYWLEQLGGADPQGEEDDEDILWATGTGDVKSVATPPGSTVRKPVTASGILALTHSPLLFKGNACSASKRTPNFKDEAASGRRVEGVEVSPFSQSIRRADTGRSYSRKRLLH</sequence>